<keyword evidence="1" id="KW-0732">Signal</keyword>
<feature type="transmembrane region" description="Helical" evidence="2">
    <location>
        <begin position="12"/>
        <end position="38"/>
    </location>
</feature>
<evidence type="ECO:0000313" key="4">
    <source>
        <dbReference type="EMBL" id="WJW70059.1"/>
    </source>
</evidence>
<keyword evidence="2" id="KW-1133">Transmembrane helix</keyword>
<dbReference type="EMBL" id="JACATZ010000001">
    <property type="protein sequence ID" value="NWJ46944.1"/>
    <property type="molecule type" value="Genomic_DNA"/>
</dbReference>
<dbReference type="InterPro" id="IPR029050">
    <property type="entry name" value="Immunoprotect_excell_Ig-like"/>
</dbReference>
<protein>
    <submittedName>
        <fullName evidence="4">DUF4352 domain-containing protein</fullName>
    </submittedName>
</protein>
<evidence type="ECO:0000313" key="5">
    <source>
        <dbReference type="Proteomes" id="UP000521676"/>
    </source>
</evidence>
<sequence length="204" mass="22612">MQQTTKHHSFLTSFLVALILLLMIAVLALFLAPGGLLFPKGYNFSNTAASTIPSLRAEYQIGEEIMLGDQFSNRHAHSITVNLAKYDTSRAYSRGTVILLGVTAKATGTDGFTLVPGSFVIVDDLGHTFFSWSETDYMKDFYNESEAMDGVVRLTPLRVGESSTGILGFDLPEYSTSASYWLKYYPQYGMNAVKIRLDTSFTRL</sequence>
<keyword evidence="2" id="KW-0472">Membrane</keyword>
<evidence type="ECO:0000256" key="1">
    <source>
        <dbReference type="ARBA" id="ARBA00022729"/>
    </source>
</evidence>
<geneLocation type="plasmid" evidence="4 6">
    <name>unnamed1</name>
</geneLocation>
<dbReference type="Proteomes" id="UP001431572">
    <property type="component" value="Plasmid unnamed1"/>
</dbReference>
<keyword evidence="2" id="KW-0812">Transmembrane</keyword>
<keyword evidence="4" id="KW-0614">Plasmid</keyword>
<reference evidence="4" key="2">
    <citation type="journal article" date="2024" name="Nature">
        <title>Anoxygenic phototroph of the Chloroflexota uses a type I reaction centre.</title>
        <authorList>
            <person name="Tsuji J.M."/>
            <person name="Shaw N.A."/>
            <person name="Nagashima S."/>
            <person name="Venkiteswaran J.J."/>
            <person name="Schiff S.L."/>
            <person name="Watanabe T."/>
            <person name="Fukui M."/>
            <person name="Hanada S."/>
            <person name="Tank M."/>
            <person name="Neufeld J.D."/>
        </authorList>
    </citation>
    <scope>NUCLEOTIDE SEQUENCE</scope>
    <source>
        <strain evidence="4">L227-S17</strain>
        <plasmid evidence="4 6">unnamed1</plasmid>
    </source>
</reference>
<reference evidence="3 5" key="1">
    <citation type="submission" date="2020-06" db="EMBL/GenBank/DDBJ databases">
        <title>Anoxygenic phototrophic Chloroflexota member uses a Type I reaction center.</title>
        <authorList>
            <person name="Tsuji J.M."/>
            <person name="Shaw N.A."/>
            <person name="Nagashima S."/>
            <person name="Venkiteswaran J."/>
            <person name="Schiff S.L."/>
            <person name="Hanada S."/>
            <person name="Tank M."/>
            <person name="Neufeld J.D."/>
        </authorList>
    </citation>
    <scope>NUCLEOTIDE SEQUENCE [LARGE SCALE GENOMIC DNA]</scope>
    <source>
        <strain evidence="3">L227-S17</strain>
    </source>
</reference>
<dbReference type="AlphaFoldDB" id="A0A8T7M4E6"/>
<accession>A0A8T7M4E6</accession>
<proteinExistence type="predicted"/>
<evidence type="ECO:0000256" key="2">
    <source>
        <dbReference type="SAM" id="Phobius"/>
    </source>
</evidence>
<evidence type="ECO:0000313" key="6">
    <source>
        <dbReference type="Proteomes" id="UP001431572"/>
    </source>
</evidence>
<evidence type="ECO:0000313" key="3">
    <source>
        <dbReference type="EMBL" id="NWJ46944.1"/>
    </source>
</evidence>
<dbReference type="Gene3D" id="2.60.40.1240">
    <property type="match status" value="1"/>
</dbReference>
<dbReference type="EMBL" id="CP128401">
    <property type="protein sequence ID" value="WJW70059.1"/>
    <property type="molecule type" value="Genomic_DNA"/>
</dbReference>
<name>A0A8T7M4E6_9CHLR</name>
<gene>
    <name evidence="3" type="ORF">HXX08_13870</name>
    <name evidence="4" type="ORF">OZ401_004863</name>
</gene>
<organism evidence="3 5">
    <name type="scientific">Candidatus Chlorohelix allophototropha</name>
    <dbReference type="NCBI Taxonomy" id="3003348"/>
    <lineage>
        <taxon>Bacteria</taxon>
        <taxon>Bacillati</taxon>
        <taxon>Chloroflexota</taxon>
        <taxon>Chloroflexia</taxon>
        <taxon>Candidatus Chloroheliales</taxon>
        <taxon>Candidatus Chloroheliaceae</taxon>
        <taxon>Candidatus Chlorohelix</taxon>
    </lineage>
</organism>
<dbReference type="Proteomes" id="UP000521676">
    <property type="component" value="Unassembled WGS sequence"/>
</dbReference>
<dbReference type="RefSeq" id="WP_341471942.1">
    <property type="nucleotide sequence ID" value="NZ_CP128401.1"/>
</dbReference>
<keyword evidence="6" id="KW-1185">Reference proteome</keyword>